<feature type="transmembrane region" description="Helical" evidence="1">
    <location>
        <begin position="283"/>
        <end position="305"/>
    </location>
</feature>
<evidence type="ECO:0000256" key="1">
    <source>
        <dbReference type="SAM" id="Phobius"/>
    </source>
</evidence>
<gene>
    <name evidence="2" type="ORF">E4P82_18160</name>
</gene>
<evidence type="ECO:0000313" key="3">
    <source>
        <dbReference type="Proteomes" id="UP000760480"/>
    </source>
</evidence>
<proteinExistence type="predicted"/>
<accession>A0ABX1TR10</accession>
<dbReference type="Proteomes" id="UP000760480">
    <property type="component" value="Unassembled WGS sequence"/>
</dbReference>
<evidence type="ECO:0008006" key="4">
    <source>
        <dbReference type="Google" id="ProtNLM"/>
    </source>
</evidence>
<dbReference type="EMBL" id="SPMZ01000070">
    <property type="protein sequence ID" value="NMQ20944.1"/>
    <property type="molecule type" value="Genomic_DNA"/>
</dbReference>
<reference evidence="2 3" key="1">
    <citation type="submission" date="2019-03" db="EMBL/GenBank/DDBJ databases">
        <title>Metabolic reconstructions from genomes of highly enriched 'Candidatus Accumulibacter' and 'Candidatus Competibacter' bioreactor populations.</title>
        <authorList>
            <person name="Annavajhala M.K."/>
            <person name="Welles L."/>
            <person name="Abbas B."/>
            <person name="Sorokin D."/>
            <person name="Park H."/>
            <person name="Van Loosdrecht M."/>
            <person name="Chandran K."/>
        </authorList>
    </citation>
    <scope>NUCLEOTIDE SEQUENCE [LARGE SCALE GENOMIC DNA]</scope>
    <source>
        <strain evidence="2 3">SBR_G</strain>
    </source>
</reference>
<feature type="transmembrane region" description="Helical" evidence="1">
    <location>
        <begin position="250"/>
        <end position="271"/>
    </location>
</feature>
<feature type="transmembrane region" description="Helical" evidence="1">
    <location>
        <begin position="57"/>
        <end position="83"/>
    </location>
</feature>
<dbReference type="RefSeq" id="WP_169250215.1">
    <property type="nucleotide sequence ID" value="NZ_SPMZ01000070.1"/>
</dbReference>
<feature type="transmembrane region" description="Helical" evidence="1">
    <location>
        <begin position="368"/>
        <end position="387"/>
    </location>
</feature>
<feature type="transmembrane region" description="Helical" evidence="1">
    <location>
        <begin position="220"/>
        <end position="244"/>
    </location>
</feature>
<evidence type="ECO:0000313" key="2">
    <source>
        <dbReference type="EMBL" id="NMQ20944.1"/>
    </source>
</evidence>
<feature type="transmembrane region" description="Helical" evidence="1">
    <location>
        <begin position="90"/>
        <end position="109"/>
    </location>
</feature>
<feature type="transmembrane region" description="Helical" evidence="1">
    <location>
        <begin position="393"/>
        <end position="413"/>
    </location>
</feature>
<organism evidence="2 3">
    <name type="scientific">Candidatus Competibacter phosphatis</name>
    <dbReference type="NCBI Taxonomy" id="221280"/>
    <lineage>
        <taxon>Bacteria</taxon>
        <taxon>Pseudomonadati</taxon>
        <taxon>Pseudomonadota</taxon>
        <taxon>Gammaproteobacteria</taxon>
        <taxon>Candidatus Competibacteraceae</taxon>
        <taxon>Candidatus Competibacter</taxon>
    </lineage>
</organism>
<feature type="transmembrane region" description="Helical" evidence="1">
    <location>
        <begin position="150"/>
        <end position="176"/>
    </location>
</feature>
<protein>
    <recommendedName>
        <fullName evidence="4">Permease</fullName>
    </recommendedName>
</protein>
<keyword evidence="3" id="KW-1185">Reference proteome</keyword>
<feature type="transmembrane region" description="Helical" evidence="1">
    <location>
        <begin position="317"/>
        <end position="347"/>
    </location>
</feature>
<keyword evidence="1" id="KW-1133">Transmembrane helix</keyword>
<feature type="transmembrane region" description="Helical" evidence="1">
    <location>
        <begin position="188"/>
        <end position="208"/>
    </location>
</feature>
<keyword evidence="1" id="KW-0812">Transmembrane</keyword>
<name>A0ABX1TR10_9GAMM</name>
<comment type="caution">
    <text evidence="2">The sequence shown here is derived from an EMBL/GenBank/DDBJ whole genome shotgun (WGS) entry which is preliminary data.</text>
</comment>
<feature type="transmembrane region" description="Helical" evidence="1">
    <location>
        <begin position="20"/>
        <end position="37"/>
    </location>
</feature>
<keyword evidence="1" id="KW-0472">Membrane</keyword>
<feature type="transmembrane region" description="Helical" evidence="1">
    <location>
        <begin position="115"/>
        <end position="138"/>
    </location>
</feature>
<sequence length="433" mass="46669">MMTAGLSLEQAPPFNVPLRFFLTAPPFLLLAAGLLLWQGPDLFASRWLPAALALTHLLTLGFMAQVMLGALLQILPVVVGVVVPRPRLTAALIHIPLTLGALVLATAFLGGGPTWFQAAAGLLGLGFGVALLAIHLALWRAPVVGSTVIALRCALGALLVTVVLGVLLSGFLAWGWRLPVFELTQLHATWGLLGWTVLLVTGVAYQVVPMFQITPPYPTWLSRGFAPLLAVLLAAWSTFVLIGWRAAAGWTGAALAVGAVLVAVATLWLLTRRRRKIGDPTLNFWRASMASLLAGALLWLLTPWVSTLAQAPQVEVLLGILSIFGFAVAMINGMLYKIVPFLAWFHLQAQLFQHVKVPNMKQLLPDACVRQQWWSYLAALLLLLAAAVQPRLFAYPAALAVGVAGGWLGINLLRVCRIYYRVLRSGPPGDLNR</sequence>